<dbReference type="Pfam" id="PF07920">
    <property type="entry name" value="DUF1684"/>
    <property type="match status" value="1"/>
</dbReference>
<dbReference type="OrthoDB" id="5493262at2"/>
<organism evidence="1 2">
    <name type="scientific">Brachybacterium faecium (strain ATCC 43885 / DSM 4810 / JCM 11609 / LMG 19847 / NBRC 14762 / NCIMB 9860 / 6-10)</name>
    <dbReference type="NCBI Taxonomy" id="446465"/>
    <lineage>
        <taxon>Bacteria</taxon>
        <taxon>Bacillati</taxon>
        <taxon>Actinomycetota</taxon>
        <taxon>Actinomycetes</taxon>
        <taxon>Micrococcales</taxon>
        <taxon>Dermabacteraceae</taxon>
        <taxon>Brachybacterium</taxon>
    </lineage>
</organism>
<gene>
    <name evidence="1" type="ordered locus">Bfae_07020</name>
</gene>
<dbReference type="PANTHER" id="PTHR41913:SF1">
    <property type="entry name" value="DUF1684 DOMAIN-CONTAINING PROTEIN"/>
    <property type="match status" value="1"/>
</dbReference>
<dbReference type="Proteomes" id="UP000001919">
    <property type="component" value="Chromosome"/>
</dbReference>
<dbReference type="eggNOG" id="COG3358">
    <property type="taxonomic scope" value="Bacteria"/>
</dbReference>
<keyword evidence="2" id="KW-1185">Reference proteome</keyword>
<reference evidence="1 2" key="1">
    <citation type="journal article" date="2009" name="Stand. Genomic Sci.">
        <title>Complete genome sequence of Brachybacterium faecium type strain (Schefferle 6-10).</title>
        <authorList>
            <person name="Lapidus A."/>
            <person name="Pukall R."/>
            <person name="Labuttii K."/>
            <person name="Copeland A."/>
            <person name="Del Rio T.G."/>
            <person name="Nolan M."/>
            <person name="Chen F."/>
            <person name="Lucas S."/>
            <person name="Tice H."/>
            <person name="Cheng J.F."/>
            <person name="Bruce D."/>
            <person name="Goodwin L."/>
            <person name="Pitluck S."/>
            <person name="Rohde M."/>
            <person name="Goker M."/>
            <person name="Pati A."/>
            <person name="Ivanova N."/>
            <person name="Mavrommatis K."/>
            <person name="Chen A."/>
            <person name="Palaniappan K."/>
            <person name="D'haeseleer P."/>
            <person name="Chain P."/>
            <person name="Bristow J."/>
            <person name="Eisen J.A."/>
            <person name="Markowitz V."/>
            <person name="Hugenholtz P."/>
            <person name="Kyrpides N.C."/>
            <person name="Klenk H.P."/>
        </authorList>
    </citation>
    <scope>NUCLEOTIDE SEQUENCE [LARGE SCALE GENOMIC DNA]</scope>
    <source>
        <strain evidence="2">ATCC 43885 / DSM 4810 / JCM 11609 / LMG 19847 / NBRC 14762 / NCIMB 9860 / 6-10</strain>
    </source>
</reference>
<evidence type="ECO:0000313" key="2">
    <source>
        <dbReference type="Proteomes" id="UP000001919"/>
    </source>
</evidence>
<proteinExistence type="predicted"/>
<accession>C7MID4</accession>
<dbReference type="EMBL" id="CP001643">
    <property type="protein sequence ID" value="ACU84560.1"/>
    <property type="molecule type" value="Genomic_DNA"/>
</dbReference>
<dbReference type="InterPro" id="IPR012467">
    <property type="entry name" value="DUF1684"/>
</dbReference>
<dbReference type="AlphaFoldDB" id="C7MID4"/>
<dbReference type="HOGENOM" id="CLU_093051_0_0_11"/>
<dbReference type="PANTHER" id="PTHR41913">
    <property type="entry name" value="DUF1684 DOMAIN-CONTAINING PROTEIN"/>
    <property type="match status" value="1"/>
</dbReference>
<dbReference type="STRING" id="446465.Bfae_07020"/>
<dbReference type="KEGG" id="bfa:Bfae_07020"/>
<dbReference type="PATRIC" id="fig|446465.5.peg.692"/>
<name>C7MID4_BRAFD</name>
<sequence>MTASPSAAPDAATASAAWQEFRARRDRSLAAPHGVLAQVGLHWVDPDAGQQTFEGLPGAWRLVEDRLEVSWEGDAVELLVDPAQVEVTAEGGRRQALLLAPGDVRLADVGEDVQVDVIRRGGRTGLRVLDPAAPRRTGFSAVPTYPHAPEFVLTGTFRAEPSEVTVGSALPWLEQQLPSPGIVSVEIGGESVELVLTGESSLLFTDETSGADSADWRVVGVELDGDSARIDLHRAVNFPAAFSSWATCPRPPAGNHLPVEVRAGEKRVPRTDR</sequence>
<protein>
    <submittedName>
        <fullName evidence="1">Uncharacterized conserved protein</fullName>
    </submittedName>
</protein>
<evidence type="ECO:0000313" key="1">
    <source>
        <dbReference type="EMBL" id="ACU84560.1"/>
    </source>
</evidence>